<protein>
    <submittedName>
        <fullName evidence="1">Uncharacterized protein</fullName>
    </submittedName>
</protein>
<sequence length="93" mass="11066">MTYEIFKQETEKLGLNFFNLNIVVGIKDDKGKPIYYVDSEKRYDVYPRNGFYKLNESLQQKVFELVNELAKTPLDERGYLKESTLKEVWYGII</sequence>
<keyword evidence="2" id="KW-1185">Reference proteome</keyword>
<accession>A0ABT7HJW6</accession>
<dbReference type="EMBL" id="JASSPP010000007">
    <property type="protein sequence ID" value="MDK9580819.1"/>
    <property type="molecule type" value="Genomic_DNA"/>
</dbReference>
<reference evidence="1 2" key="1">
    <citation type="submission" date="2023-06" db="EMBL/GenBank/DDBJ databases">
        <title>Antibody response to the Sneathia vaginalis cytopathogenic toxin A during pregnancy.</title>
        <authorList>
            <person name="Mccoy Z.T."/>
            <person name="Serrano M.G."/>
            <person name="Spaine K."/>
            <person name="Edwards D.J."/>
            <person name="Buck G.A."/>
            <person name="Jefferson K."/>
        </authorList>
    </citation>
    <scope>NUCLEOTIDE SEQUENCE [LARGE SCALE GENOMIC DNA]</scope>
    <source>
        <strain evidence="1 2">CCUG 42621</strain>
    </source>
</reference>
<proteinExistence type="predicted"/>
<organism evidence="1 2">
    <name type="scientific">Sneathia sanguinegens</name>
    <dbReference type="NCBI Taxonomy" id="40543"/>
    <lineage>
        <taxon>Bacteria</taxon>
        <taxon>Fusobacteriati</taxon>
        <taxon>Fusobacteriota</taxon>
        <taxon>Fusobacteriia</taxon>
        <taxon>Fusobacteriales</taxon>
        <taxon>Leptotrichiaceae</taxon>
        <taxon>Sneathia</taxon>
    </lineage>
</organism>
<name>A0ABT7HJW6_9FUSO</name>
<comment type="caution">
    <text evidence="1">The sequence shown here is derived from an EMBL/GenBank/DDBJ whole genome shotgun (WGS) entry which is preliminary data.</text>
</comment>
<evidence type="ECO:0000313" key="2">
    <source>
        <dbReference type="Proteomes" id="UP001225134"/>
    </source>
</evidence>
<dbReference type="Proteomes" id="UP001225134">
    <property type="component" value="Unassembled WGS sequence"/>
</dbReference>
<dbReference type="RefSeq" id="WP_285153069.1">
    <property type="nucleotide sequence ID" value="NZ_JASSPP010000007.1"/>
</dbReference>
<gene>
    <name evidence="1" type="ORF">QQA45_04725</name>
</gene>
<evidence type="ECO:0000313" key="1">
    <source>
        <dbReference type="EMBL" id="MDK9580819.1"/>
    </source>
</evidence>